<feature type="compositionally biased region" description="Polar residues" evidence="1">
    <location>
        <begin position="26"/>
        <end position="47"/>
    </location>
</feature>
<dbReference type="AlphaFoldDB" id="A0A937FDD5"/>
<sequence>MKTKLFLSSLLVVCTLFTACAKKNDQTTQPADPAKQNTGNTDAGTSASVVDNADTFEKAISSKGTWIVAITKDLTVNKDLVVEGEFKNGKKDDKGNDQIQRKIALYSQDENRNITARFTLTAPKMTFRSPQGSLQHGTFKGDLYVDVKGFQLIDAKVDGNVYFTSEENKSTFKMDDKSSITGKQEVKK</sequence>
<feature type="signal peptide" evidence="2">
    <location>
        <begin position="1"/>
        <end position="21"/>
    </location>
</feature>
<organism evidence="3 4">
    <name type="scientific">Clostridium paridis</name>
    <dbReference type="NCBI Taxonomy" id="2803863"/>
    <lineage>
        <taxon>Bacteria</taxon>
        <taxon>Bacillati</taxon>
        <taxon>Bacillota</taxon>
        <taxon>Clostridia</taxon>
        <taxon>Eubacteriales</taxon>
        <taxon>Clostridiaceae</taxon>
        <taxon>Clostridium</taxon>
    </lineage>
</organism>
<evidence type="ECO:0008006" key="5">
    <source>
        <dbReference type="Google" id="ProtNLM"/>
    </source>
</evidence>
<dbReference type="RefSeq" id="WP_202767349.1">
    <property type="nucleotide sequence ID" value="NZ_JAESWA010000022.1"/>
</dbReference>
<comment type="caution">
    <text evidence="3">The sequence shown here is derived from an EMBL/GenBank/DDBJ whole genome shotgun (WGS) entry which is preliminary data.</text>
</comment>
<evidence type="ECO:0000256" key="2">
    <source>
        <dbReference type="SAM" id="SignalP"/>
    </source>
</evidence>
<dbReference type="EMBL" id="JAESWA010000022">
    <property type="protein sequence ID" value="MBL4931970.1"/>
    <property type="molecule type" value="Genomic_DNA"/>
</dbReference>
<accession>A0A937FDD5</accession>
<evidence type="ECO:0000313" key="4">
    <source>
        <dbReference type="Proteomes" id="UP000623681"/>
    </source>
</evidence>
<keyword evidence="2" id="KW-0732">Signal</keyword>
<dbReference type="PROSITE" id="PS51257">
    <property type="entry name" value="PROKAR_LIPOPROTEIN"/>
    <property type="match status" value="1"/>
</dbReference>
<feature type="region of interest" description="Disordered" evidence="1">
    <location>
        <begin position="25"/>
        <end position="47"/>
    </location>
</feature>
<gene>
    <name evidence="3" type="ORF">JK634_09160</name>
</gene>
<evidence type="ECO:0000313" key="3">
    <source>
        <dbReference type="EMBL" id="MBL4931970.1"/>
    </source>
</evidence>
<reference evidence="3" key="1">
    <citation type="submission" date="2021-01" db="EMBL/GenBank/DDBJ databases">
        <title>Genome public.</title>
        <authorList>
            <person name="Liu C."/>
            <person name="Sun Q."/>
        </authorList>
    </citation>
    <scope>NUCLEOTIDE SEQUENCE</scope>
    <source>
        <strain evidence="3">YIM B02565</strain>
    </source>
</reference>
<dbReference type="Proteomes" id="UP000623681">
    <property type="component" value="Unassembled WGS sequence"/>
</dbReference>
<keyword evidence="4" id="KW-1185">Reference proteome</keyword>
<feature type="chain" id="PRO_5037556653" description="Lipoprotein" evidence="2">
    <location>
        <begin position="22"/>
        <end position="188"/>
    </location>
</feature>
<name>A0A937FDD5_9CLOT</name>
<proteinExistence type="predicted"/>
<protein>
    <recommendedName>
        <fullName evidence="5">Lipoprotein</fullName>
    </recommendedName>
</protein>
<evidence type="ECO:0000256" key="1">
    <source>
        <dbReference type="SAM" id="MobiDB-lite"/>
    </source>
</evidence>